<feature type="domain" description="GGDEF" evidence="2">
    <location>
        <begin position="198"/>
        <end position="321"/>
    </location>
</feature>
<dbReference type="NCBIfam" id="TIGR00254">
    <property type="entry name" value="GGDEF"/>
    <property type="match status" value="1"/>
</dbReference>
<dbReference type="RefSeq" id="WP_073583021.1">
    <property type="nucleotide sequence ID" value="NZ_AP024897.1"/>
</dbReference>
<dbReference type="Pfam" id="PF00990">
    <property type="entry name" value="GGDEF"/>
    <property type="match status" value="1"/>
</dbReference>
<keyword evidence="3" id="KW-0548">Nucleotidyltransferase</keyword>
<dbReference type="InterPro" id="IPR029016">
    <property type="entry name" value="GAF-like_dom_sf"/>
</dbReference>
<gene>
    <name evidence="3" type="primary">adrA_2</name>
    <name evidence="3" type="ORF">VQ7734_02512</name>
</gene>
<dbReference type="GO" id="GO:0052621">
    <property type="term" value="F:diguanylate cyclase activity"/>
    <property type="evidence" value="ECO:0007669"/>
    <property type="project" value="UniProtKB-EC"/>
</dbReference>
<dbReference type="AlphaFoldDB" id="A0A1M7YVZ8"/>
<sequence>MLVPKQPDNEDDRLSALQRLDVLDTAPEERFDRITRLARRLFDVPIALVSLVDENRQWFKSCIGLDASETSRDISFCGHAILENKPFVVPDASKDPRFSDNPLVTDAPHIRFYAGVPLHYQDCKNGTCHLGTLCIIDQKPKHITQAELNDLIDLAHLAEREFSASHIASIDELTQIQNRRGFISLAQKASSYCQRENRPFSLAYIDLNQFKPINDQFGHAEGDKALQIFAQLMQQSFRESDIIARIGGDEFVVFMTGIAQTDAQTAIDRFRIQVNRHNQEANRGYEMTFCEGIISVEPYRHETIESLLCEADKLMYKKKKK</sequence>
<dbReference type="OrthoDB" id="9812358at2"/>
<keyword evidence="4" id="KW-1185">Reference proteome</keyword>
<dbReference type="InterPro" id="IPR003018">
    <property type="entry name" value="GAF"/>
</dbReference>
<dbReference type="EC" id="2.7.7.65" evidence="3"/>
<evidence type="ECO:0000259" key="2">
    <source>
        <dbReference type="PROSITE" id="PS50887"/>
    </source>
</evidence>
<dbReference type="Gene3D" id="3.30.70.270">
    <property type="match status" value="1"/>
</dbReference>
<dbReference type="SUPFAM" id="SSF55073">
    <property type="entry name" value="Nucleotide cyclase"/>
    <property type="match status" value="1"/>
</dbReference>
<dbReference type="PANTHER" id="PTHR43102">
    <property type="entry name" value="SLR1143 PROTEIN"/>
    <property type="match status" value="1"/>
</dbReference>
<name>A0A1M7YVZ8_9VIBR</name>
<dbReference type="PANTHER" id="PTHR43102:SF2">
    <property type="entry name" value="GAF DOMAIN-CONTAINING PROTEIN"/>
    <property type="match status" value="1"/>
</dbReference>
<accession>A0A1M7YVZ8</accession>
<dbReference type="SMART" id="SM00267">
    <property type="entry name" value="GGDEF"/>
    <property type="match status" value="1"/>
</dbReference>
<dbReference type="FunFam" id="3.30.70.270:FF:000001">
    <property type="entry name" value="Diguanylate cyclase domain protein"/>
    <property type="match status" value="1"/>
</dbReference>
<dbReference type="PROSITE" id="PS50887">
    <property type="entry name" value="GGDEF"/>
    <property type="match status" value="1"/>
</dbReference>
<dbReference type="SUPFAM" id="SSF55781">
    <property type="entry name" value="GAF domain-like"/>
    <property type="match status" value="1"/>
</dbReference>
<dbReference type="Proteomes" id="UP000184600">
    <property type="component" value="Unassembled WGS sequence"/>
</dbReference>
<keyword evidence="3" id="KW-0808">Transferase</keyword>
<evidence type="ECO:0000256" key="1">
    <source>
        <dbReference type="ARBA" id="ARBA00001946"/>
    </source>
</evidence>
<comment type="cofactor">
    <cofactor evidence="1">
        <name>Mg(2+)</name>
        <dbReference type="ChEBI" id="CHEBI:18420"/>
    </cofactor>
</comment>
<dbReference type="EMBL" id="FRFG01000028">
    <property type="protein sequence ID" value="SHO56743.1"/>
    <property type="molecule type" value="Genomic_DNA"/>
</dbReference>
<proteinExistence type="predicted"/>
<dbReference type="STRING" id="1117707.VQ7734_02512"/>
<evidence type="ECO:0000313" key="4">
    <source>
        <dbReference type="Proteomes" id="UP000184600"/>
    </source>
</evidence>
<dbReference type="Gene3D" id="3.30.450.40">
    <property type="match status" value="1"/>
</dbReference>
<reference evidence="4" key="1">
    <citation type="submission" date="2016-12" db="EMBL/GenBank/DDBJ databases">
        <authorList>
            <person name="Rodrigo-Torres L."/>
            <person name="Arahal R.D."/>
            <person name="Lucena T."/>
        </authorList>
    </citation>
    <scope>NUCLEOTIDE SEQUENCE [LARGE SCALE GENOMIC DNA]</scope>
</reference>
<dbReference type="InterPro" id="IPR029787">
    <property type="entry name" value="Nucleotide_cyclase"/>
</dbReference>
<organism evidence="3 4">
    <name type="scientific">Vibrio quintilis</name>
    <dbReference type="NCBI Taxonomy" id="1117707"/>
    <lineage>
        <taxon>Bacteria</taxon>
        <taxon>Pseudomonadati</taxon>
        <taxon>Pseudomonadota</taxon>
        <taxon>Gammaproteobacteria</taxon>
        <taxon>Vibrionales</taxon>
        <taxon>Vibrionaceae</taxon>
        <taxon>Vibrio</taxon>
    </lineage>
</organism>
<dbReference type="Pfam" id="PF01590">
    <property type="entry name" value="GAF"/>
    <property type="match status" value="1"/>
</dbReference>
<dbReference type="InterPro" id="IPR000160">
    <property type="entry name" value="GGDEF_dom"/>
</dbReference>
<dbReference type="SMART" id="SM00065">
    <property type="entry name" value="GAF"/>
    <property type="match status" value="1"/>
</dbReference>
<evidence type="ECO:0000313" key="3">
    <source>
        <dbReference type="EMBL" id="SHO56743.1"/>
    </source>
</evidence>
<protein>
    <submittedName>
        <fullName evidence="3">Putative diguanylate cyclase AdrA</fullName>
        <ecNumber evidence="3">2.7.7.65</ecNumber>
    </submittedName>
</protein>
<dbReference type="CDD" id="cd01949">
    <property type="entry name" value="GGDEF"/>
    <property type="match status" value="1"/>
</dbReference>
<dbReference type="InterPro" id="IPR043128">
    <property type="entry name" value="Rev_trsase/Diguanyl_cyclase"/>
</dbReference>